<feature type="transmembrane region" description="Helical" evidence="1">
    <location>
        <begin position="241"/>
        <end position="263"/>
    </location>
</feature>
<feature type="transmembrane region" description="Helical" evidence="1">
    <location>
        <begin position="162"/>
        <end position="181"/>
    </location>
</feature>
<protein>
    <submittedName>
        <fullName evidence="3">Uncharacterized protein LOC34622855</fullName>
    </submittedName>
</protein>
<dbReference type="Proteomes" id="UP000515125">
    <property type="component" value="Unplaced"/>
</dbReference>
<organism evidence="2 3">
    <name type="scientific">Cyclospora cayetanensis</name>
    <dbReference type="NCBI Taxonomy" id="88456"/>
    <lineage>
        <taxon>Eukaryota</taxon>
        <taxon>Sar</taxon>
        <taxon>Alveolata</taxon>
        <taxon>Apicomplexa</taxon>
        <taxon>Conoidasida</taxon>
        <taxon>Coccidia</taxon>
        <taxon>Eucoccidiorida</taxon>
        <taxon>Eimeriorina</taxon>
        <taxon>Eimeriidae</taxon>
        <taxon>Cyclospora</taxon>
    </lineage>
</organism>
<dbReference type="OrthoDB" id="345839at2759"/>
<reference evidence="3" key="1">
    <citation type="submission" date="2025-08" db="UniProtKB">
        <authorList>
            <consortium name="RefSeq"/>
        </authorList>
    </citation>
    <scope>IDENTIFICATION</scope>
</reference>
<accession>A0A6P6RTJ7</accession>
<dbReference type="AlphaFoldDB" id="A0A6P6RTJ7"/>
<keyword evidence="1" id="KW-1133">Transmembrane helix</keyword>
<feature type="transmembrane region" description="Helical" evidence="1">
    <location>
        <begin position="46"/>
        <end position="65"/>
    </location>
</feature>
<evidence type="ECO:0000313" key="3">
    <source>
        <dbReference type="RefSeq" id="XP_026191151.1"/>
    </source>
</evidence>
<gene>
    <name evidence="3" type="primary">LOC34622855</name>
</gene>
<evidence type="ECO:0000256" key="1">
    <source>
        <dbReference type="SAM" id="Phobius"/>
    </source>
</evidence>
<sequence length="280" mass="30323">MSYSRDADSRDRLLEAGTALACTPQDALVVGQKPTEKQSEARRMQCLLVLNVATGLLLGLVVAAFCLKPGQSYPWMQHRLQRVLILLFAWELVFFFVLPPLCLLWRFGSLSTSELGKEHNRDSVCIILLAICEFGCGVCGAAMSAFSIYMGAVLDARQVANGLITLCAVGTAACLFFSLLGNPKYRIGKKLCSRATRHEAELSVTGAIMNLILALSAGLANTQASIPGLKFSAMGTGEYPIMFLGALLLVKSLAHFVAELLYLRKVAINSRMIQNDSGAR</sequence>
<proteinExistence type="predicted"/>
<feature type="transmembrane region" description="Helical" evidence="1">
    <location>
        <begin position="126"/>
        <end position="150"/>
    </location>
</feature>
<feature type="transmembrane region" description="Helical" evidence="1">
    <location>
        <begin position="202"/>
        <end position="221"/>
    </location>
</feature>
<evidence type="ECO:0000313" key="2">
    <source>
        <dbReference type="Proteomes" id="UP000515125"/>
    </source>
</evidence>
<dbReference type="GeneID" id="34622855"/>
<feature type="transmembrane region" description="Helical" evidence="1">
    <location>
        <begin position="85"/>
        <end position="105"/>
    </location>
</feature>
<keyword evidence="1" id="KW-0812">Transmembrane</keyword>
<dbReference type="RefSeq" id="XP_026191151.1">
    <property type="nucleotide sequence ID" value="XM_026335366.1"/>
</dbReference>
<keyword evidence="1" id="KW-0472">Membrane</keyword>
<name>A0A6P6RTJ7_9EIME</name>
<keyword evidence="2" id="KW-1185">Reference proteome</keyword>